<dbReference type="Proteomes" id="UP000034923">
    <property type="component" value="Unassembled WGS sequence"/>
</dbReference>
<reference evidence="2 3" key="1">
    <citation type="journal article" date="2015" name="Nature">
        <title>rRNA introns, odd ribosomes, and small enigmatic genomes across a large radiation of phyla.</title>
        <authorList>
            <person name="Brown C.T."/>
            <person name="Hug L.A."/>
            <person name="Thomas B.C."/>
            <person name="Sharon I."/>
            <person name="Castelle C.J."/>
            <person name="Singh A."/>
            <person name="Wilkins M.J."/>
            <person name="Williams K.H."/>
            <person name="Banfield J.F."/>
        </authorList>
    </citation>
    <scope>NUCLEOTIDE SEQUENCE [LARGE SCALE GENOMIC DNA]</scope>
</reference>
<feature type="domain" description="Coenzyme F420:L-glutamate ligase-like" evidence="1">
    <location>
        <begin position="6"/>
        <end position="204"/>
    </location>
</feature>
<dbReference type="Gene3D" id="3.90.1660.10">
    <property type="entry name" value="CofE-like domain"/>
    <property type="match status" value="1"/>
</dbReference>
<evidence type="ECO:0000313" key="2">
    <source>
        <dbReference type="EMBL" id="KKP72013.1"/>
    </source>
</evidence>
<dbReference type="PANTHER" id="PTHR47917">
    <property type="match status" value="1"/>
</dbReference>
<dbReference type="PANTHER" id="PTHR47917:SF1">
    <property type="entry name" value="COENZYME F420:L-GLUTAMATE LIGASE"/>
    <property type="match status" value="1"/>
</dbReference>
<proteinExistence type="predicted"/>
<dbReference type="Pfam" id="PF01996">
    <property type="entry name" value="F420_ligase"/>
    <property type="match status" value="1"/>
</dbReference>
<dbReference type="InterPro" id="IPR002847">
    <property type="entry name" value="F420-0_gamma-glut_ligase-dom"/>
</dbReference>
<sequence length="240" mass="27366">MQIKTIKTSIFREKEDLLKFVFRYVKKIPENSILVVTSKILALSEGRTVLIDRTISHNKMHEKIIESESDFMLRTKHTWLTIKDGVVMASAGVDESNADGKMVLLPKDSFKSALFIRKELCKKFKIKNLGILITDSRLFPLRAGVVGIALGYAGFKGIRNYIGKKDIFGRTLKFSRTDIADSLATSAVLCMGEGKEQQPLALITDAPVIFTERINKKELYIDPREDLYRPFFENIKRIKF</sequence>
<name>A0A0G0BRK1_9BACT</name>
<evidence type="ECO:0000259" key="1">
    <source>
        <dbReference type="Pfam" id="PF01996"/>
    </source>
</evidence>
<dbReference type="Gene3D" id="3.30.1330.100">
    <property type="entry name" value="CofE-like"/>
    <property type="match status" value="1"/>
</dbReference>
<organism evidence="2 3">
    <name type="scientific">Candidatus Nomurabacteria bacterium GW2011_GWB1_35_20</name>
    <dbReference type="NCBI Taxonomy" id="1618740"/>
    <lineage>
        <taxon>Bacteria</taxon>
        <taxon>Candidatus Nomuraibacteriota</taxon>
    </lineage>
</organism>
<dbReference type="EMBL" id="LBQE01000015">
    <property type="protein sequence ID" value="KKP72013.1"/>
    <property type="molecule type" value="Genomic_DNA"/>
</dbReference>
<gene>
    <name evidence="2" type="ORF">UR70_C0015G0042</name>
</gene>
<evidence type="ECO:0000313" key="3">
    <source>
        <dbReference type="Proteomes" id="UP000034923"/>
    </source>
</evidence>
<comment type="caution">
    <text evidence="2">The sequence shown here is derived from an EMBL/GenBank/DDBJ whole genome shotgun (WGS) entry which is preliminary data.</text>
</comment>
<protein>
    <recommendedName>
        <fullName evidence="1">Coenzyme F420:L-glutamate ligase-like domain-containing protein</fullName>
    </recommendedName>
</protein>
<accession>A0A0G0BRK1</accession>
<dbReference type="GO" id="GO:0052618">
    <property type="term" value="F:coenzyme F420-0:L-glutamate ligase activity"/>
    <property type="evidence" value="ECO:0007669"/>
    <property type="project" value="TreeGrafter"/>
</dbReference>
<dbReference type="AlphaFoldDB" id="A0A0G0BRK1"/>
<dbReference type="SUPFAM" id="SSF144010">
    <property type="entry name" value="CofE-like"/>
    <property type="match status" value="1"/>
</dbReference>